<dbReference type="InterPro" id="IPR013783">
    <property type="entry name" value="Ig-like_fold"/>
</dbReference>
<organism evidence="3 4">
    <name type="scientific">Strigops habroptila</name>
    <name type="common">Kakapo</name>
    <dbReference type="NCBI Taxonomy" id="2489341"/>
    <lineage>
        <taxon>Eukaryota</taxon>
        <taxon>Metazoa</taxon>
        <taxon>Chordata</taxon>
        <taxon>Craniata</taxon>
        <taxon>Vertebrata</taxon>
        <taxon>Euteleostomi</taxon>
        <taxon>Archelosauria</taxon>
        <taxon>Archosauria</taxon>
        <taxon>Dinosauria</taxon>
        <taxon>Saurischia</taxon>
        <taxon>Theropoda</taxon>
        <taxon>Coelurosauria</taxon>
        <taxon>Aves</taxon>
        <taxon>Neognathae</taxon>
        <taxon>Neoaves</taxon>
        <taxon>Telluraves</taxon>
        <taxon>Australaves</taxon>
        <taxon>Psittaciformes</taxon>
        <taxon>Psittacidae</taxon>
        <taxon>Strigops</taxon>
    </lineage>
</organism>
<dbReference type="GO" id="GO:0070062">
    <property type="term" value="C:extracellular exosome"/>
    <property type="evidence" value="ECO:0007669"/>
    <property type="project" value="TreeGrafter"/>
</dbReference>
<dbReference type="PROSITE" id="PS50835">
    <property type="entry name" value="IG_LIKE"/>
    <property type="match status" value="1"/>
</dbReference>
<dbReference type="InterPro" id="IPR003598">
    <property type="entry name" value="Ig_sub2"/>
</dbReference>
<dbReference type="GO" id="GO:0005769">
    <property type="term" value="C:early endosome"/>
    <property type="evidence" value="ECO:0007669"/>
    <property type="project" value="TreeGrafter"/>
</dbReference>
<name>A0A672U463_STRHB</name>
<evidence type="ECO:0000313" key="4">
    <source>
        <dbReference type="Proteomes" id="UP000472266"/>
    </source>
</evidence>
<reference evidence="3" key="1">
    <citation type="submission" date="2025-08" db="UniProtKB">
        <authorList>
            <consortium name="Ensembl"/>
        </authorList>
    </citation>
    <scope>IDENTIFICATION</scope>
</reference>
<accession>A0A672U463</accession>
<dbReference type="PANTHER" id="PTHR46958:SF1">
    <property type="entry name" value="B-CELL RECEPTOR CD22"/>
    <property type="match status" value="1"/>
</dbReference>
<dbReference type="GO" id="GO:0009897">
    <property type="term" value="C:external side of plasma membrane"/>
    <property type="evidence" value="ECO:0007669"/>
    <property type="project" value="TreeGrafter"/>
</dbReference>
<dbReference type="PANTHER" id="PTHR46958">
    <property type="entry name" value="B-CELL RECEPTOR CD22"/>
    <property type="match status" value="1"/>
</dbReference>
<dbReference type="Gene3D" id="2.60.40.10">
    <property type="entry name" value="Immunoglobulins"/>
    <property type="match status" value="1"/>
</dbReference>
<dbReference type="GO" id="GO:0033691">
    <property type="term" value="F:sialic acid binding"/>
    <property type="evidence" value="ECO:0007669"/>
    <property type="project" value="TreeGrafter"/>
</dbReference>
<evidence type="ECO:0000256" key="1">
    <source>
        <dbReference type="SAM" id="MobiDB-lite"/>
    </source>
</evidence>
<feature type="compositionally biased region" description="Pro residues" evidence="1">
    <location>
        <begin position="1"/>
        <end position="19"/>
    </location>
</feature>
<evidence type="ECO:0000259" key="2">
    <source>
        <dbReference type="PROSITE" id="PS50835"/>
    </source>
</evidence>
<evidence type="ECO:0000313" key="3">
    <source>
        <dbReference type="Ensembl" id="ENSSHBP00005009721.1"/>
    </source>
</evidence>
<dbReference type="InParanoid" id="A0A672U463"/>
<dbReference type="Pfam" id="PF13895">
    <property type="entry name" value="Ig_2"/>
    <property type="match status" value="1"/>
</dbReference>
<dbReference type="SMART" id="SM00409">
    <property type="entry name" value="IG"/>
    <property type="match status" value="1"/>
</dbReference>
<dbReference type="AlphaFoldDB" id="A0A672U463"/>
<dbReference type="InterPro" id="IPR003599">
    <property type="entry name" value="Ig_sub"/>
</dbReference>
<dbReference type="SUPFAM" id="SSF48726">
    <property type="entry name" value="Immunoglobulin"/>
    <property type="match status" value="1"/>
</dbReference>
<reference evidence="3" key="2">
    <citation type="submission" date="2025-09" db="UniProtKB">
        <authorList>
            <consortium name="Ensembl"/>
        </authorList>
    </citation>
    <scope>IDENTIFICATION</scope>
</reference>
<sequence length="157" mass="16822">MVPLPPHRSPPRRPGPPTPHRTHSGRGGPDPPPVPGYGWRTPPVPDGPQGVELVPEPGPRVQEGTNVTLRCRGAARPPPRLYQWVRDGASLGWSRKGLWVVPSAPPEASGRYRCRATNEVGDGESDDVMVKVYCEWPLGGQWGGLGPMGGQWGAPAP</sequence>
<dbReference type="Ensembl" id="ENSSHBT00005011691.1">
    <property type="protein sequence ID" value="ENSSHBP00005009721.1"/>
    <property type="gene ID" value="ENSSHBG00005008487.1"/>
</dbReference>
<keyword evidence="4" id="KW-1185">Reference proteome</keyword>
<dbReference type="Proteomes" id="UP000472266">
    <property type="component" value="Unplaced"/>
</dbReference>
<dbReference type="GO" id="GO:0019903">
    <property type="term" value="F:protein phosphatase binding"/>
    <property type="evidence" value="ECO:0007669"/>
    <property type="project" value="TreeGrafter"/>
</dbReference>
<feature type="domain" description="Ig-like" evidence="2">
    <location>
        <begin position="48"/>
        <end position="131"/>
    </location>
</feature>
<dbReference type="GO" id="GO:0055037">
    <property type="term" value="C:recycling endosome"/>
    <property type="evidence" value="ECO:0007669"/>
    <property type="project" value="TreeGrafter"/>
</dbReference>
<proteinExistence type="predicted"/>
<dbReference type="InterPro" id="IPR036179">
    <property type="entry name" value="Ig-like_dom_sf"/>
</dbReference>
<dbReference type="GO" id="GO:0042113">
    <property type="term" value="P:B cell activation"/>
    <property type="evidence" value="ECO:0007669"/>
    <property type="project" value="TreeGrafter"/>
</dbReference>
<dbReference type="GO" id="GO:0042609">
    <property type="term" value="F:CD4 receptor binding"/>
    <property type="evidence" value="ECO:0007669"/>
    <property type="project" value="TreeGrafter"/>
</dbReference>
<dbReference type="GO" id="GO:0030888">
    <property type="term" value="P:regulation of B cell proliferation"/>
    <property type="evidence" value="ECO:0007669"/>
    <property type="project" value="TreeGrafter"/>
</dbReference>
<protein>
    <recommendedName>
        <fullName evidence="2">Ig-like domain-containing protein</fullName>
    </recommendedName>
</protein>
<dbReference type="InterPro" id="IPR007110">
    <property type="entry name" value="Ig-like_dom"/>
</dbReference>
<dbReference type="SMART" id="SM00408">
    <property type="entry name" value="IGc2"/>
    <property type="match status" value="1"/>
</dbReference>
<dbReference type="GO" id="GO:0050859">
    <property type="term" value="P:negative regulation of B cell receptor signaling pathway"/>
    <property type="evidence" value="ECO:0007669"/>
    <property type="project" value="TreeGrafter"/>
</dbReference>
<feature type="region of interest" description="Disordered" evidence="1">
    <location>
        <begin position="1"/>
        <end position="64"/>
    </location>
</feature>